<feature type="domain" description="HTH lysR-type" evidence="5">
    <location>
        <begin position="1"/>
        <end position="60"/>
    </location>
</feature>
<dbReference type="SUPFAM" id="SSF46785">
    <property type="entry name" value="Winged helix' DNA-binding domain"/>
    <property type="match status" value="1"/>
</dbReference>
<comment type="caution">
    <text evidence="6">The sequence shown here is derived from an EMBL/GenBank/DDBJ whole genome shotgun (WGS) entry which is preliminary data.</text>
</comment>
<evidence type="ECO:0000256" key="4">
    <source>
        <dbReference type="ARBA" id="ARBA00023163"/>
    </source>
</evidence>
<organism evidence="6 7">
    <name type="scientific">Marilutibacter aestuarii</name>
    <dbReference type="NCBI Taxonomy" id="1706195"/>
    <lineage>
        <taxon>Bacteria</taxon>
        <taxon>Pseudomonadati</taxon>
        <taxon>Pseudomonadota</taxon>
        <taxon>Gammaproteobacteria</taxon>
        <taxon>Lysobacterales</taxon>
        <taxon>Lysobacteraceae</taxon>
        <taxon>Marilutibacter</taxon>
    </lineage>
</organism>
<dbReference type="SUPFAM" id="SSF53850">
    <property type="entry name" value="Periplasmic binding protein-like II"/>
    <property type="match status" value="1"/>
</dbReference>
<dbReference type="AlphaFoldDB" id="A0A508ALW4"/>
<dbReference type="PANTHER" id="PTHR30537">
    <property type="entry name" value="HTH-TYPE TRANSCRIPTIONAL REGULATOR"/>
    <property type="match status" value="1"/>
</dbReference>
<dbReference type="GO" id="GO:0043565">
    <property type="term" value="F:sequence-specific DNA binding"/>
    <property type="evidence" value="ECO:0007669"/>
    <property type="project" value="TreeGrafter"/>
</dbReference>
<dbReference type="InterPro" id="IPR058163">
    <property type="entry name" value="LysR-type_TF_proteobact-type"/>
</dbReference>
<sequence>MARDLNDTLIFVKVVEAGSFIGAARTLRLPKTSVSRKVQELETRLGAQLLHRTTRKLGLTEAGKVYYEHCQRIARELDEAESAVGQLQAGPRGWLRVTAPYSLGIDRISPLLGEFHARHPEVRVEMVLSNDTIDLVDKEIDVALRLGALPDSNLVARRLGVLRTQIYASPHYIERHGEPLHPDELQHHRTLAMSKHSRNGQFSWTLDGGDGPVDYRIDPVMVANDPAALSGAMLCGEAMLLTIAAKVRPYVEKGYLKRVLDGWNGPEYEFNAVFPRGHVQSPKVRAFVDFLVERVNMDVDYMEHMCPDVRRTCQQGAAAHDAVIRAELDKASAAASTRKALGKVREKTPA</sequence>
<accession>A0A508ALW4</accession>
<dbReference type="FunFam" id="1.10.10.10:FF:000001">
    <property type="entry name" value="LysR family transcriptional regulator"/>
    <property type="match status" value="1"/>
</dbReference>
<evidence type="ECO:0000256" key="3">
    <source>
        <dbReference type="ARBA" id="ARBA00023125"/>
    </source>
</evidence>
<dbReference type="InterPro" id="IPR036388">
    <property type="entry name" value="WH-like_DNA-bd_sf"/>
</dbReference>
<evidence type="ECO:0000259" key="5">
    <source>
        <dbReference type="PROSITE" id="PS50931"/>
    </source>
</evidence>
<dbReference type="PANTHER" id="PTHR30537:SF68">
    <property type="entry name" value="TRANSCRIPTIONAL REGULATOR-RELATED"/>
    <property type="match status" value="1"/>
</dbReference>
<dbReference type="Proteomes" id="UP000318212">
    <property type="component" value="Unassembled WGS sequence"/>
</dbReference>
<dbReference type="InterPro" id="IPR000847">
    <property type="entry name" value="LysR_HTH_N"/>
</dbReference>
<dbReference type="PROSITE" id="PS50931">
    <property type="entry name" value="HTH_LYSR"/>
    <property type="match status" value="1"/>
</dbReference>
<dbReference type="InterPro" id="IPR005119">
    <property type="entry name" value="LysR_subst-bd"/>
</dbReference>
<keyword evidence="3" id="KW-0238">DNA-binding</keyword>
<gene>
    <name evidence="6" type="ORF">FKV25_06525</name>
</gene>
<protein>
    <submittedName>
        <fullName evidence="6">LysR family transcriptional regulator</fullName>
    </submittedName>
</protein>
<dbReference type="RefSeq" id="WP_141517985.1">
    <property type="nucleotide sequence ID" value="NZ_VICE01000063.1"/>
</dbReference>
<dbReference type="Gene3D" id="1.10.10.10">
    <property type="entry name" value="Winged helix-like DNA-binding domain superfamily/Winged helix DNA-binding domain"/>
    <property type="match status" value="1"/>
</dbReference>
<dbReference type="EMBL" id="VICE01000063">
    <property type="protein sequence ID" value="TQD46642.1"/>
    <property type="molecule type" value="Genomic_DNA"/>
</dbReference>
<comment type="similarity">
    <text evidence="1">Belongs to the LysR transcriptional regulatory family.</text>
</comment>
<dbReference type="Gene3D" id="3.40.190.290">
    <property type="match status" value="1"/>
</dbReference>
<dbReference type="Pfam" id="PF00126">
    <property type="entry name" value="HTH_1"/>
    <property type="match status" value="1"/>
</dbReference>
<reference evidence="6 7" key="1">
    <citation type="submission" date="2019-06" db="EMBL/GenBank/DDBJ databases">
        <title>Lysobacter alkalisoli sp. nov. isolated from saline soil.</title>
        <authorList>
            <person name="Sun J.-Q."/>
            <person name="Xu L."/>
        </authorList>
    </citation>
    <scope>NUCLEOTIDE SEQUENCE [LARGE SCALE GENOMIC DNA]</scope>
    <source>
        <strain evidence="6 7">JCM 31130</strain>
    </source>
</reference>
<dbReference type="GO" id="GO:0006351">
    <property type="term" value="P:DNA-templated transcription"/>
    <property type="evidence" value="ECO:0007669"/>
    <property type="project" value="TreeGrafter"/>
</dbReference>
<dbReference type="OrthoDB" id="9810065at2"/>
<dbReference type="CDD" id="cd08422">
    <property type="entry name" value="PBP2_CrgA_like"/>
    <property type="match status" value="1"/>
</dbReference>
<keyword evidence="2" id="KW-0805">Transcription regulation</keyword>
<dbReference type="Pfam" id="PF03466">
    <property type="entry name" value="LysR_substrate"/>
    <property type="match status" value="1"/>
</dbReference>
<keyword evidence="4" id="KW-0804">Transcription</keyword>
<evidence type="ECO:0000313" key="7">
    <source>
        <dbReference type="Proteomes" id="UP000318212"/>
    </source>
</evidence>
<evidence type="ECO:0000256" key="1">
    <source>
        <dbReference type="ARBA" id="ARBA00009437"/>
    </source>
</evidence>
<proteinExistence type="inferred from homology"/>
<name>A0A508ALW4_9GAMM</name>
<keyword evidence="7" id="KW-1185">Reference proteome</keyword>
<evidence type="ECO:0000313" key="6">
    <source>
        <dbReference type="EMBL" id="TQD46642.1"/>
    </source>
</evidence>
<dbReference type="InterPro" id="IPR036390">
    <property type="entry name" value="WH_DNA-bd_sf"/>
</dbReference>
<dbReference type="GO" id="GO:0003700">
    <property type="term" value="F:DNA-binding transcription factor activity"/>
    <property type="evidence" value="ECO:0007669"/>
    <property type="project" value="InterPro"/>
</dbReference>
<evidence type="ECO:0000256" key="2">
    <source>
        <dbReference type="ARBA" id="ARBA00023015"/>
    </source>
</evidence>